<sequence>MTYIDKLISKAKNVNRADREEGALLKNLDDYLDANVPLVDIAYINENKESIKCDYPTNILEGWEANGEEKENKT</sequence>
<organism evidence="1 2">
    <name type="scientific">Cellulosilyticum lentocellum (strain ATCC 49066 / DSM 5427 / NCIMB 11756 / RHM5)</name>
    <name type="common">Clostridium lentocellum</name>
    <dbReference type="NCBI Taxonomy" id="642492"/>
    <lineage>
        <taxon>Bacteria</taxon>
        <taxon>Bacillati</taxon>
        <taxon>Bacillota</taxon>
        <taxon>Clostridia</taxon>
        <taxon>Lachnospirales</taxon>
        <taxon>Cellulosilyticaceae</taxon>
        <taxon>Cellulosilyticum</taxon>
    </lineage>
</organism>
<dbReference type="RefSeq" id="WP_013655909.1">
    <property type="nucleotide sequence ID" value="NC_015275.1"/>
</dbReference>
<dbReference type="Proteomes" id="UP000008467">
    <property type="component" value="Chromosome"/>
</dbReference>
<dbReference type="STRING" id="642492.Clole_0875"/>
<dbReference type="KEGG" id="cle:Clole_0875"/>
<dbReference type="HOGENOM" id="CLU_2680975_0_0_9"/>
<reference evidence="1 2" key="1">
    <citation type="journal article" date="2011" name="J. Bacteriol.">
        <title>Complete genome sequence of the cellulose-degrading bacterium Cellulosilyticum lentocellum.</title>
        <authorList>
            <consortium name="US DOE Joint Genome Institute"/>
            <person name="Miller D.A."/>
            <person name="Suen G."/>
            <person name="Bruce D."/>
            <person name="Copeland A."/>
            <person name="Cheng J.F."/>
            <person name="Detter C."/>
            <person name="Goodwin L.A."/>
            <person name="Han C.S."/>
            <person name="Hauser L.J."/>
            <person name="Land M.L."/>
            <person name="Lapidus A."/>
            <person name="Lucas S."/>
            <person name="Meincke L."/>
            <person name="Pitluck S."/>
            <person name="Tapia R."/>
            <person name="Teshima H."/>
            <person name="Woyke T."/>
            <person name="Fox B.G."/>
            <person name="Angert E.R."/>
            <person name="Currie C.R."/>
        </authorList>
    </citation>
    <scope>NUCLEOTIDE SEQUENCE [LARGE SCALE GENOMIC DNA]</scope>
    <source>
        <strain evidence="2">ATCC 49066 / DSM 5427 / NCIMB 11756 / RHM5</strain>
    </source>
</reference>
<gene>
    <name evidence="1" type="ordered locus">Clole_0875</name>
</gene>
<keyword evidence="2" id="KW-1185">Reference proteome</keyword>
<evidence type="ECO:0000313" key="1">
    <source>
        <dbReference type="EMBL" id="ADZ82608.1"/>
    </source>
</evidence>
<proteinExistence type="predicted"/>
<protein>
    <submittedName>
        <fullName evidence="1">Uncharacterized protein</fullName>
    </submittedName>
</protein>
<dbReference type="AlphaFoldDB" id="F2JQ60"/>
<accession>F2JQ60</accession>
<evidence type="ECO:0000313" key="2">
    <source>
        <dbReference type="Proteomes" id="UP000008467"/>
    </source>
</evidence>
<name>F2JQ60_CELLD</name>
<dbReference type="EMBL" id="CP002582">
    <property type="protein sequence ID" value="ADZ82608.1"/>
    <property type="molecule type" value="Genomic_DNA"/>
</dbReference>